<evidence type="ECO:0000256" key="1">
    <source>
        <dbReference type="ARBA" id="ARBA00022741"/>
    </source>
</evidence>
<feature type="compositionally biased region" description="Basic and acidic residues" evidence="5">
    <location>
        <begin position="394"/>
        <end position="411"/>
    </location>
</feature>
<feature type="region of interest" description="Disordered" evidence="5">
    <location>
        <begin position="302"/>
        <end position="338"/>
    </location>
</feature>
<evidence type="ECO:0000259" key="7">
    <source>
        <dbReference type="PROSITE" id="PS50011"/>
    </source>
</evidence>
<sequence>MNHITDHTLKLNTSLQGKSYTYTIQKVLGQGTFGITYLATTQIKVAGALGELETTMQVAVKEFFMREINGREDNTVTSGSKGGLYDKYKQKFAHEAKNLSKLHHPNIVKVLEYFEANNTVYYAMEYVEGGSLDEYIAQKKGLSEEECVKYTRQIGTALSYMHAHKMLHLDLKPGNVMLRKNGDAVLIDFGLSKQYDENGNPESSTTVGGGTPGYAPLEQADYQEGKSIPVAIDVYALGATLFKMLTGVCPPKASILFNDGFPAYTLQQHGVSEGLIACVAHAMAPSKKDRLPNVEVFMQQLGSSTEEETEMQKPQADASLHSVPPATPTTPTPAPRPRKNFTYPLLALMAVLLVGIIYLISRSDVGKDDSLITQLANIDTVSVQRQEPIVDDTVPIRKPELTREEPSKEEVTPMAQPQPSKPQPAKEEKVTPPATQRTENGPKDAQAQYELGNKYYEEKNYSEAIKWFRKAAEQGNTAAQTGLGDMYHYGHGVTRNYKEAVKWYRKAAEQGYAEAQSMLGEMYGSGWGVTCDQQKSFQWYWKAAEQGYVHAQFCVGNKYFHGWGVTKDYQEAIKWYRKAAEQGSPAAQNELASMYYEGKGVTKNKQEAAK</sequence>
<dbReference type="EMBL" id="JAHLFU010000297">
    <property type="protein sequence ID" value="MBU3854885.1"/>
    <property type="molecule type" value="Genomic_DNA"/>
</dbReference>
<evidence type="ECO:0000313" key="8">
    <source>
        <dbReference type="EMBL" id="MBU3854885.1"/>
    </source>
</evidence>
<dbReference type="GO" id="GO:0005524">
    <property type="term" value="F:ATP binding"/>
    <property type="evidence" value="ECO:0007669"/>
    <property type="project" value="UniProtKB-UniRule"/>
</dbReference>
<keyword evidence="6" id="KW-0812">Transmembrane</keyword>
<dbReference type="InterPro" id="IPR011009">
    <property type="entry name" value="Kinase-like_dom_sf"/>
</dbReference>
<keyword evidence="6" id="KW-1133">Transmembrane helix</keyword>
<evidence type="ECO:0000256" key="6">
    <source>
        <dbReference type="SAM" id="Phobius"/>
    </source>
</evidence>
<dbReference type="SUPFAM" id="SSF81901">
    <property type="entry name" value="HCP-like"/>
    <property type="match status" value="1"/>
</dbReference>
<dbReference type="PANTHER" id="PTHR11102:SF160">
    <property type="entry name" value="ERAD-ASSOCIATED E3 UBIQUITIN-PROTEIN LIGASE COMPONENT HRD3"/>
    <property type="match status" value="1"/>
</dbReference>
<protein>
    <submittedName>
        <fullName evidence="8">SEL1-like repeat protein</fullName>
    </submittedName>
</protein>
<dbReference type="PROSITE" id="PS00108">
    <property type="entry name" value="PROTEIN_KINASE_ST"/>
    <property type="match status" value="1"/>
</dbReference>
<evidence type="ECO:0000313" key="9">
    <source>
        <dbReference type="Proteomes" id="UP000823865"/>
    </source>
</evidence>
<dbReference type="SMART" id="SM00220">
    <property type="entry name" value="S_TKc"/>
    <property type="match status" value="1"/>
</dbReference>
<dbReference type="PROSITE" id="PS50005">
    <property type="entry name" value="TPR"/>
    <property type="match status" value="1"/>
</dbReference>
<dbReference type="PROSITE" id="PS00107">
    <property type="entry name" value="PROTEIN_KINASE_ATP"/>
    <property type="match status" value="1"/>
</dbReference>
<dbReference type="AlphaFoldDB" id="A0A9E2P594"/>
<dbReference type="GO" id="GO:0004672">
    <property type="term" value="F:protein kinase activity"/>
    <property type="evidence" value="ECO:0007669"/>
    <property type="project" value="InterPro"/>
</dbReference>
<dbReference type="Proteomes" id="UP000823865">
    <property type="component" value="Unassembled WGS sequence"/>
</dbReference>
<dbReference type="SMART" id="SM00028">
    <property type="entry name" value="TPR"/>
    <property type="match status" value="1"/>
</dbReference>
<gene>
    <name evidence="8" type="ORF">H9789_13935</name>
</gene>
<reference evidence="8" key="1">
    <citation type="journal article" date="2021" name="PeerJ">
        <title>Extensive microbial diversity within the chicken gut microbiome revealed by metagenomics and culture.</title>
        <authorList>
            <person name="Gilroy R."/>
            <person name="Ravi A."/>
            <person name="Getino M."/>
            <person name="Pursley I."/>
            <person name="Horton D.L."/>
            <person name="Alikhan N.F."/>
            <person name="Baker D."/>
            <person name="Gharbi K."/>
            <person name="Hall N."/>
            <person name="Watson M."/>
            <person name="Adriaenssens E.M."/>
            <person name="Foster-Nyarko E."/>
            <person name="Jarju S."/>
            <person name="Secka A."/>
            <person name="Antonio M."/>
            <person name="Oren A."/>
            <person name="Chaudhuri R.R."/>
            <person name="La Ragione R."/>
            <person name="Hildebrand F."/>
            <person name="Pallen M.J."/>
        </authorList>
    </citation>
    <scope>NUCLEOTIDE SEQUENCE</scope>
    <source>
        <strain evidence="8">G3-2149</strain>
    </source>
</reference>
<dbReference type="Gene3D" id="1.10.510.10">
    <property type="entry name" value="Transferase(Phosphotransferase) domain 1"/>
    <property type="match status" value="1"/>
</dbReference>
<dbReference type="InterPro" id="IPR019734">
    <property type="entry name" value="TPR_rpt"/>
</dbReference>
<feature type="compositionally biased region" description="Pro residues" evidence="5">
    <location>
        <begin position="325"/>
        <end position="335"/>
    </location>
</feature>
<reference evidence="8" key="2">
    <citation type="submission" date="2021-04" db="EMBL/GenBank/DDBJ databases">
        <authorList>
            <person name="Gilroy R."/>
        </authorList>
    </citation>
    <scope>NUCLEOTIDE SEQUENCE</scope>
    <source>
        <strain evidence="8">G3-2149</strain>
    </source>
</reference>
<evidence type="ECO:0000256" key="4">
    <source>
        <dbReference type="PROSITE-ProRule" id="PRU10141"/>
    </source>
</evidence>
<dbReference type="InterPro" id="IPR017441">
    <property type="entry name" value="Protein_kinase_ATP_BS"/>
</dbReference>
<dbReference type="PANTHER" id="PTHR11102">
    <property type="entry name" value="SEL-1-LIKE PROTEIN"/>
    <property type="match status" value="1"/>
</dbReference>
<dbReference type="SMART" id="SM00671">
    <property type="entry name" value="SEL1"/>
    <property type="match status" value="5"/>
</dbReference>
<organism evidence="8 9">
    <name type="scientific">Candidatus Paraprevotella stercoravium</name>
    <dbReference type="NCBI Taxonomy" id="2838725"/>
    <lineage>
        <taxon>Bacteria</taxon>
        <taxon>Pseudomonadati</taxon>
        <taxon>Bacteroidota</taxon>
        <taxon>Bacteroidia</taxon>
        <taxon>Bacteroidales</taxon>
        <taxon>Prevotellaceae</taxon>
        <taxon>Paraprevotella</taxon>
    </lineage>
</organism>
<feature type="region of interest" description="Disordered" evidence="5">
    <location>
        <begin position="389"/>
        <end position="446"/>
    </location>
</feature>
<comment type="caution">
    <text evidence="8">The sequence shown here is derived from an EMBL/GenBank/DDBJ whole genome shotgun (WGS) entry which is preliminary data.</text>
</comment>
<keyword evidence="1 4" id="KW-0547">Nucleotide-binding</keyword>
<evidence type="ECO:0000256" key="5">
    <source>
        <dbReference type="SAM" id="MobiDB-lite"/>
    </source>
</evidence>
<accession>A0A9E2P594</accession>
<evidence type="ECO:0000256" key="3">
    <source>
        <dbReference type="PROSITE-ProRule" id="PRU00339"/>
    </source>
</evidence>
<dbReference type="Pfam" id="PF00069">
    <property type="entry name" value="Pkinase"/>
    <property type="match status" value="1"/>
</dbReference>
<feature type="binding site" evidence="4">
    <location>
        <position position="61"/>
    </location>
    <ligand>
        <name>ATP</name>
        <dbReference type="ChEBI" id="CHEBI:30616"/>
    </ligand>
</feature>
<dbReference type="InterPro" id="IPR008271">
    <property type="entry name" value="Ser/Thr_kinase_AS"/>
</dbReference>
<dbReference type="Gene3D" id="1.25.40.10">
    <property type="entry name" value="Tetratricopeptide repeat domain"/>
    <property type="match status" value="1"/>
</dbReference>
<name>A0A9E2P594_9BACT</name>
<dbReference type="InterPro" id="IPR000719">
    <property type="entry name" value="Prot_kinase_dom"/>
</dbReference>
<dbReference type="InterPro" id="IPR011990">
    <property type="entry name" value="TPR-like_helical_dom_sf"/>
</dbReference>
<keyword evidence="3" id="KW-0802">TPR repeat</keyword>
<dbReference type="InterPro" id="IPR006597">
    <property type="entry name" value="Sel1-like"/>
</dbReference>
<dbReference type="SUPFAM" id="SSF56112">
    <property type="entry name" value="Protein kinase-like (PK-like)"/>
    <property type="match status" value="1"/>
</dbReference>
<dbReference type="CDD" id="cd14014">
    <property type="entry name" value="STKc_PknB_like"/>
    <property type="match status" value="1"/>
</dbReference>
<keyword evidence="2 4" id="KW-0067">ATP-binding</keyword>
<feature type="transmembrane region" description="Helical" evidence="6">
    <location>
        <begin position="341"/>
        <end position="360"/>
    </location>
</feature>
<feature type="repeat" description="TPR" evidence="3">
    <location>
        <begin position="445"/>
        <end position="478"/>
    </location>
</feature>
<evidence type="ECO:0000256" key="2">
    <source>
        <dbReference type="ARBA" id="ARBA00022840"/>
    </source>
</evidence>
<dbReference type="Pfam" id="PF08238">
    <property type="entry name" value="Sel1"/>
    <property type="match status" value="5"/>
</dbReference>
<proteinExistence type="predicted"/>
<feature type="domain" description="Protein kinase" evidence="7">
    <location>
        <begin position="22"/>
        <end position="302"/>
    </location>
</feature>
<dbReference type="InterPro" id="IPR050767">
    <property type="entry name" value="Sel1_AlgK"/>
</dbReference>
<keyword evidence="6" id="KW-0472">Membrane</keyword>
<dbReference type="PROSITE" id="PS50011">
    <property type="entry name" value="PROTEIN_KINASE_DOM"/>
    <property type="match status" value="1"/>
</dbReference>